<organism evidence="1 2">
    <name type="scientific">Clavelina lepadiformis</name>
    <name type="common">Light-bulb sea squirt</name>
    <name type="synonym">Ascidia lepadiformis</name>
    <dbReference type="NCBI Taxonomy" id="159417"/>
    <lineage>
        <taxon>Eukaryota</taxon>
        <taxon>Metazoa</taxon>
        <taxon>Chordata</taxon>
        <taxon>Tunicata</taxon>
        <taxon>Ascidiacea</taxon>
        <taxon>Aplousobranchia</taxon>
        <taxon>Clavelinidae</taxon>
        <taxon>Clavelina</taxon>
    </lineage>
</organism>
<name>A0ABP0G2P9_CLALP</name>
<evidence type="ECO:0008006" key="3">
    <source>
        <dbReference type="Google" id="ProtNLM"/>
    </source>
</evidence>
<dbReference type="Proteomes" id="UP001642483">
    <property type="component" value="Unassembled WGS sequence"/>
</dbReference>
<reference evidence="1 2" key="1">
    <citation type="submission" date="2024-02" db="EMBL/GenBank/DDBJ databases">
        <authorList>
            <person name="Daric V."/>
            <person name="Darras S."/>
        </authorList>
    </citation>
    <scope>NUCLEOTIDE SEQUENCE [LARGE SCALE GENOMIC DNA]</scope>
</reference>
<evidence type="ECO:0000313" key="1">
    <source>
        <dbReference type="EMBL" id="CAK8685081.1"/>
    </source>
</evidence>
<evidence type="ECO:0000313" key="2">
    <source>
        <dbReference type="Proteomes" id="UP001642483"/>
    </source>
</evidence>
<dbReference type="EMBL" id="CAWYQH010000098">
    <property type="protein sequence ID" value="CAK8685081.1"/>
    <property type="molecule type" value="Genomic_DNA"/>
</dbReference>
<accession>A0ABP0G2P9</accession>
<gene>
    <name evidence="1" type="ORF">CVLEPA_LOCUS16237</name>
</gene>
<proteinExistence type="predicted"/>
<keyword evidence="2" id="KW-1185">Reference proteome</keyword>
<protein>
    <recommendedName>
        <fullName evidence="3">Expansin-like CBD domain-containing protein</fullName>
    </recommendedName>
</protein>
<comment type="caution">
    <text evidence="1">The sequence shown here is derived from an EMBL/GenBank/DDBJ whole genome shotgun (WGS) entry which is preliminary data.</text>
</comment>
<sequence>MKICGLCEQPLKGILHRFSVQVKTVSPDGFKVNIQRTDNSTGWGQNPTLYWVADGRKLQGKLPA</sequence>